<proteinExistence type="inferred from homology"/>
<dbReference type="InterPro" id="IPR017961">
    <property type="entry name" value="DNA_pol_Y-fam_little_finger"/>
</dbReference>
<feature type="domain" description="UmuC" evidence="6">
    <location>
        <begin position="5"/>
        <end position="189"/>
    </location>
</feature>
<dbReference type="PROSITE" id="PS50173">
    <property type="entry name" value="UMUC"/>
    <property type="match status" value="1"/>
</dbReference>
<evidence type="ECO:0000256" key="4">
    <source>
        <dbReference type="ARBA" id="ARBA00023204"/>
    </source>
</evidence>
<dbReference type="InterPro" id="IPR001126">
    <property type="entry name" value="UmuC"/>
</dbReference>
<evidence type="ECO:0000256" key="2">
    <source>
        <dbReference type="ARBA" id="ARBA00022763"/>
    </source>
</evidence>
<dbReference type="RefSeq" id="WP_108213577.1">
    <property type="nucleotide sequence ID" value="NZ_QBKI01000012.1"/>
</dbReference>
<dbReference type="InterPro" id="IPR050116">
    <property type="entry name" value="DNA_polymerase-Y"/>
</dbReference>
<evidence type="ECO:0000313" key="7">
    <source>
        <dbReference type="EMBL" id="PTX14274.1"/>
    </source>
</evidence>
<evidence type="ECO:0000256" key="3">
    <source>
        <dbReference type="ARBA" id="ARBA00023199"/>
    </source>
</evidence>
<dbReference type="GO" id="GO:0003887">
    <property type="term" value="F:DNA-directed DNA polymerase activity"/>
    <property type="evidence" value="ECO:0007669"/>
    <property type="project" value="TreeGrafter"/>
</dbReference>
<name>A0A2T5YCR1_9BACT</name>
<dbReference type="NCBIfam" id="NF002955">
    <property type="entry name" value="PRK03609.1"/>
    <property type="match status" value="1"/>
</dbReference>
<dbReference type="InterPro" id="IPR025188">
    <property type="entry name" value="DUF4113"/>
</dbReference>
<dbReference type="AlphaFoldDB" id="A0A2T5YCR1"/>
<dbReference type="Pfam" id="PF13438">
    <property type="entry name" value="DUF4113"/>
    <property type="match status" value="1"/>
</dbReference>
<dbReference type="SUPFAM" id="SSF56672">
    <property type="entry name" value="DNA/RNA polymerases"/>
    <property type="match status" value="1"/>
</dbReference>
<dbReference type="SUPFAM" id="SSF100879">
    <property type="entry name" value="Lesion bypass DNA polymerase (Y-family), little finger domain"/>
    <property type="match status" value="1"/>
</dbReference>
<comment type="similarity">
    <text evidence="1">Belongs to the DNA polymerase type-Y family.</text>
</comment>
<dbReference type="Gene3D" id="3.30.1490.100">
    <property type="entry name" value="DNA polymerase, Y-family, little finger domain"/>
    <property type="match status" value="1"/>
</dbReference>
<dbReference type="OrthoDB" id="9808813at2"/>
<dbReference type="Proteomes" id="UP000244225">
    <property type="component" value="Unassembled WGS sequence"/>
</dbReference>
<reference evidence="7 8" key="1">
    <citation type="submission" date="2018-04" db="EMBL/GenBank/DDBJ databases">
        <title>Genomic Encyclopedia of Archaeal and Bacterial Type Strains, Phase II (KMG-II): from individual species to whole genera.</title>
        <authorList>
            <person name="Goeker M."/>
        </authorList>
    </citation>
    <scope>NUCLEOTIDE SEQUENCE [LARGE SCALE GENOMIC DNA]</scope>
    <source>
        <strain evidence="7 8">DSM 100162</strain>
    </source>
</reference>
<keyword evidence="8" id="KW-1185">Reference proteome</keyword>
<dbReference type="PANTHER" id="PTHR11076">
    <property type="entry name" value="DNA REPAIR POLYMERASE UMUC / TRANSFERASE FAMILY MEMBER"/>
    <property type="match status" value="1"/>
</dbReference>
<dbReference type="Gene3D" id="3.40.1170.60">
    <property type="match status" value="1"/>
</dbReference>
<organism evidence="7 8">
    <name type="scientific">Pontibacter mucosus</name>
    <dbReference type="NCBI Taxonomy" id="1649266"/>
    <lineage>
        <taxon>Bacteria</taxon>
        <taxon>Pseudomonadati</taxon>
        <taxon>Bacteroidota</taxon>
        <taxon>Cytophagia</taxon>
        <taxon>Cytophagales</taxon>
        <taxon>Hymenobacteraceae</taxon>
        <taxon>Pontibacter</taxon>
    </lineage>
</organism>
<sequence length="424" mass="47371">MTSLFALCDCNNFYASCERVFNPSLEGKPVVVLSNNDGCVIARSSEAKALGIPMGEPYFKIRNLADRGLVHVFSSNYVLYGDMSNRVMQTLSLFTPNVEVYSIDECFLDLGGLYGVDLPSYAKTIKRTVQQWTGIPVSLGVAPTKALAKIANRLSKKSAKAGGVLVLTDPRHIRKALEATKIEDVWGIGRQYAKFLKKRNIHTALDFANLPESWVKQHMTIVGLRLQKELKGEPCLELEEALPAKKGICTSRSFGKKITTLDELQEATASYAAKCARKLRQQKSCARLVTVFVTTNTFSEHDRQYYNSKTICLPVATNSDMELIHYAGIALKEIYREGYWFKKSGVIVTEIVPERQVQLNLLDTVNREKHGRLMEAVDGLTDRFGRGKVWVAAQGVNTSWQLKSEFKSPSYTTRLSDIQTVYAG</sequence>
<dbReference type="GO" id="GO:0005829">
    <property type="term" value="C:cytosol"/>
    <property type="evidence" value="ECO:0007669"/>
    <property type="project" value="TreeGrafter"/>
</dbReference>
<dbReference type="InterPro" id="IPR043128">
    <property type="entry name" value="Rev_trsase/Diguanyl_cyclase"/>
</dbReference>
<comment type="caution">
    <text evidence="7">The sequence shown here is derived from an EMBL/GenBank/DDBJ whole genome shotgun (WGS) entry which is preliminary data.</text>
</comment>
<dbReference type="GO" id="GO:0009432">
    <property type="term" value="P:SOS response"/>
    <property type="evidence" value="ECO:0007669"/>
    <property type="project" value="UniProtKB-KW"/>
</dbReference>
<dbReference type="CDD" id="cd01700">
    <property type="entry name" value="PolY_Pol_V_umuC"/>
    <property type="match status" value="1"/>
</dbReference>
<dbReference type="Pfam" id="PF00817">
    <property type="entry name" value="IMS"/>
    <property type="match status" value="1"/>
</dbReference>
<dbReference type="InterPro" id="IPR043502">
    <property type="entry name" value="DNA/RNA_pol_sf"/>
</dbReference>
<evidence type="ECO:0000259" key="6">
    <source>
        <dbReference type="PROSITE" id="PS50173"/>
    </source>
</evidence>
<keyword evidence="3" id="KW-0741">SOS mutagenesis</keyword>
<keyword evidence="4" id="KW-0234">DNA repair</keyword>
<evidence type="ECO:0000256" key="1">
    <source>
        <dbReference type="ARBA" id="ARBA00010945"/>
    </source>
</evidence>
<dbReference type="Gene3D" id="1.10.150.20">
    <property type="entry name" value="5' to 3' exonuclease, C-terminal subdomain"/>
    <property type="match status" value="1"/>
</dbReference>
<dbReference type="EMBL" id="QBKI01000012">
    <property type="protein sequence ID" value="PTX14274.1"/>
    <property type="molecule type" value="Genomic_DNA"/>
</dbReference>
<dbReference type="PANTHER" id="PTHR11076:SF34">
    <property type="entry name" value="PROTEIN UMUC"/>
    <property type="match status" value="1"/>
</dbReference>
<dbReference type="GO" id="GO:0006281">
    <property type="term" value="P:DNA repair"/>
    <property type="evidence" value="ECO:0007669"/>
    <property type="project" value="UniProtKB-KW"/>
</dbReference>
<dbReference type="InterPro" id="IPR036775">
    <property type="entry name" value="DNA_pol_Y-fam_lit_finger_sf"/>
</dbReference>
<keyword evidence="5" id="KW-0742">SOS response</keyword>
<gene>
    <name evidence="7" type="ORF">C8N40_112121</name>
</gene>
<accession>A0A2T5YCR1</accession>
<evidence type="ECO:0000313" key="8">
    <source>
        <dbReference type="Proteomes" id="UP000244225"/>
    </source>
</evidence>
<keyword evidence="2" id="KW-0227">DNA damage</keyword>
<dbReference type="GO" id="GO:0003684">
    <property type="term" value="F:damaged DNA binding"/>
    <property type="evidence" value="ECO:0007669"/>
    <property type="project" value="InterPro"/>
</dbReference>
<dbReference type="Pfam" id="PF11799">
    <property type="entry name" value="IMS_C"/>
    <property type="match status" value="1"/>
</dbReference>
<dbReference type="Gene3D" id="3.30.70.270">
    <property type="match status" value="1"/>
</dbReference>
<protein>
    <submittedName>
        <fullName evidence="7">DNA polymerase V</fullName>
    </submittedName>
</protein>
<dbReference type="GO" id="GO:0042276">
    <property type="term" value="P:error-prone translesion synthesis"/>
    <property type="evidence" value="ECO:0007669"/>
    <property type="project" value="TreeGrafter"/>
</dbReference>
<evidence type="ECO:0000256" key="5">
    <source>
        <dbReference type="ARBA" id="ARBA00023236"/>
    </source>
</evidence>